<dbReference type="InterPro" id="IPR017853">
    <property type="entry name" value="GH"/>
</dbReference>
<accession>A0A318UIB0</accession>
<dbReference type="Gene3D" id="3.20.20.300">
    <property type="entry name" value="Glycoside hydrolase, family 3, N-terminal domain"/>
    <property type="match status" value="1"/>
</dbReference>
<dbReference type="NCBIfam" id="NF011678">
    <property type="entry name" value="PRK15098.1"/>
    <property type="match status" value="1"/>
</dbReference>
<protein>
    <recommendedName>
        <fullName evidence="3">beta-glucosidase</fullName>
        <ecNumber evidence="3">3.2.1.21</ecNumber>
    </recommendedName>
</protein>
<dbReference type="Pfam" id="PF01915">
    <property type="entry name" value="Glyco_hydro_3_C"/>
    <property type="match status" value="1"/>
</dbReference>
<dbReference type="GO" id="GO:0008422">
    <property type="term" value="F:beta-glucosidase activity"/>
    <property type="evidence" value="ECO:0007669"/>
    <property type="project" value="UniProtKB-EC"/>
</dbReference>
<feature type="domain" description="Fibronectin type III-like" evidence="8">
    <location>
        <begin position="667"/>
        <end position="736"/>
    </location>
</feature>
<dbReference type="SUPFAM" id="SSF52279">
    <property type="entry name" value="Beta-D-glucan exohydrolase, C-terminal domain"/>
    <property type="match status" value="1"/>
</dbReference>
<dbReference type="SMART" id="SM01217">
    <property type="entry name" value="Fn3_like"/>
    <property type="match status" value="1"/>
</dbReference>
<dbReference type="PANTHER" id="PTHR30620">
    <property type="entry name" value="PERIPLASMIC BETA-GLUCOSIDASE-RELATED"/>
    <property type="match status" value="1"/>
</dbReference>
<keyword evidence="4 7" id="KW-0732">Signal</keyword>
<evidence type="ECO:0000256" key="6">
    <source>
        <dbReference type="ARBA" id="ARBA00023295"/>
    </source>
</evidence>
<dbReference type="Gene3D" id="3.40.50.1700">
    <property type="entry name" value="Glycoside hydrolase family 3 C-terminal domain"/>
    <property type="match status" value="1"/>
</dbReference>
<dbReference type="InterPro" id="IPR036881">
    <property type="entry name" value="Glyco_hydro_3_C_sf"/>
</dbReference>
<evidence type="ECO:0000256" key="4">
    <source>
        <dbReference type="ARBA" id="ARBA00022729"/>
    </source>
</evidence>
<name>A0A318UIB0_9SPHI</name>
<keyword evidence="10" id="KW-1185">Reference proteome</keyword>
<evidence type="ECO:0000256" key="7">
    <source>
        <dbReference type="SAM" id="SignalP"/>
    </source>
</evidence>
<dbReference type="Proteomes" id="UP000248198">
    <property type="component" value="Unassembled WGS sequence"/>
</dbReference>
<dbReference type="FunFam" id="2.60.40.10:FF:000495">
    <property type="entry name" value="Periplasmic beta-glucosidase"/>
    <property type="match status" value="1"/>
</dbReference>
<dbReference type="Pfam" id="PF14310">
    <property type="entry name" value="Fn3-like"/>
    <property type="match status" value="1"/>
</dbReference>
<dbReference type="InterPro" id="IPR002772">
    <property type="entry name" value="Glyco_hydro_3_C"/>
</dbReference>
<dbReference type="RefSeq" id="WP_110829553.1">
    <property type="nucleotide sequence ID" value="NZ_QKLU01000003.1"/>
</dbReference>
<dbReference type="InterPro" id="IPR013783">
    <property type="entry name" value="Ig-like_fold"/>
</dbReference>
<keyword evidence="6" id="KW-0326">Glycosidase</keyword>
<dbReference type="GO" id="GO:0009251">
    <property type="term" value="P:glucan catabolic process"/>
    <property type="evidence" value="ECO:0007669"/>
    <property type="project" value="TreeGrafter"/>
</dbReference>
<dbReference type="InterPro" id="IPR026891">
    <property type="entry name" value="Fn3-like"/>
</dbReference>
<sequence>MRQILSFLFFLSFVYTLAGAQTKVPYKNASLPVEARVKDLLQRMTVEEKAGQLNQIVGDLLTGPSSGNAGWQSKIKLIKEGKVGSMLNVVGATNTRAVQEIALKESRLGIPVIFGYDVIHGYKTIFPIPLAEACSWDIPQMEINAAIAAKETAAAGVHWTFAPMCDISNDPRWGRVMEGIGEDPWYGGLVSAARVKGLQGNLDPDHILACLKHYVGYGNVEAGKEYNRTDMSRVELWNKYLPPFKAAIEAGAATVMNGFNTFEGTPVSASKYLVTDVLKKKWGFKGFLVSDWNSFGEMINWGYASDQKDVAYKAFSAGSMMDMETQAMVEYIPLLIKEGKIKMAELDEAVGRILYYKFKLGLFDGQHRFTDPKRESASLFTEENRQQALKAAKRSVVLLKNNQQTLPLNVNSKKIALIGFYARSKNDLFDFWVAQGDSSQAVSLYEGMMRRFGENKISYSDGYRADASTNEHLINEAVANAASADVVVLNIGLSGKLAGEDRSLAYPEIPEGQIALLKALKKTGKQIITVVSAGRPLVLTPIQDLSDAILYTWILGTENGNAVAQILAGDENPSGKTVLSFPYAVGQIPVYYNHFNTGRPSTTDGQGNWYSRYRDIPNKPLYPFGYGLSYTHFSYGNLSLSSNVKQRGKALQVKVTLSNDGAYDGEEVVQLYIQDVVANIVRPVKELKAFQKVLLKKGEQKTLVFTLGDQELSYYNAEGNPVLEPGRFKVFVGGNSQEVLEQSFELK</sequence>
<organism evidence="9 10">
    <name type="scientific">Pedobacter nutrimenti</name>
    <dbReference type="NCBI Taxonomy" id="1241337"/>
    <lineage>
        <taxon>Bacteria</taxon>
        <taxon>Pseudomonadati</taxon>
        <taxon>Bacteroidota</taxon>
        <taxon>Sphingobacteriia</taxon>
        <taxon>Sphingobacteriales</taxon>
        <taxon>Sphingobacteriaceae</taxon>
        <taxon>Pedobacter</taxon>
    </lineage>
</organism>
<dbReference type="PANTHER" id="PTHR30620:SF16">
    <property type="entry name" value="LYSOSOMAL BETA GLUCOSIDASE"/>
    <property type="match status" value="1"/>
</dbReference>
<evidence type="ECO:0000256" key="2">
    <source>
        <dbReference type="ARBA" id="ARBA00005336"/>
    </source>
</evidence>
<dbReference type="EMBL" id="QKLU01000003">
    <property type="protein sequence ID" value="PYF74778.1"/>
    <property type="molecule type" value="Genomic_DNA"/>
</dbReference>
<dbReference type="SUPFAM" id="SSF51445">
    <property type="entry name" value="(Trans)glycosidases"/>
    <property type="match status" value="1"/>
</dbReference>
<evidence type="ECO:0000256" key="5">
    <source>
        <dbReference type="ARBA" id="ARBA00022801"/>
    </source>
</evidence>
<dbReference type="InterPro" id="IPR051915">
    <property type="entry name" value="Cellulose_Degrad_GH3"/>
</dbReference>
<reference evidence="9 10" key="1">
    <citation type="submission" date="2018-06" db="EMBL/GenBank/DDBJ databases">
        <title>Genomic Encyclopedia of Archaeal and Bacterial Type Strains, Phase II (KMG-II): from individual species to whole genera.</title>
        <authorList>
            <person name="Goeker M."/>
        </authorList>
    </citation>
    <scope>NUCLEOTIDE SEQUENCE [LARGE SCALE GENOMIC DNA]</scope>
    <source>
        <strain evidence="9 10">DSM 27372</strain>
    </source>
</reference>
<feature type="chain" id="PRO_5016378477" description="beta-glucosidase" evidence="7">
    <location>
        <begin position="21"/>
        <end position="747"/>
    </location>
</feature>
<dbReference type="InterPro" id="IPR036962">
    <property type="entry name" value="Glyco_hydro_3_N_sf"/>
</dbReference>
<dbReference type="PRINTS" id="PR00133">
    <property type="entry name" value="GLHYDRLASE3"/>
</dbReference>
<evidence type="ECO:0000256" key="1">
    <source>
        <dbReference type="ARBA" id="ARBA00000448"/>
    </source>
</evidence>
<dbReference type="Pfam" id="PF00933">
    <property type="entry name" value="Glyco_hydro_3"/>
    <property type="match status" value="1"/>
</dbReference>
<evidence type="ECO:0000256" key="3">
    <source>
        <dbReference type="ARBA" id="ARBA00012744"/>
    </source>
</evidence>
<keyword evidence="5" id="KW-0378">Hydrolase</keyword>
<proteinExistence type="inferred from homology"/>
<comment type="caution">
    <text evidence="9">The sequence shown here is derived from an EMBL/GenBank/DDBJ whole genome shotgun (WGS) entry which is preliminary data.</text>
</comment>
<evidence type="ECO:0000313" key="10">
    <source>
        <dbReference type="Proteomes" id="UP000248198"/>
    </source>
</evidence>
<dbReference type="AlphaFoldDB" id="A0A318UIB0"/>
<gene>
    <name evidence="9" type="ORF">B0O44_103224</name>
</gene>
<dbReference type="EC" id="3.2.1.21" evidence="3"/>
<comment type="similarity">
    <text evidence="2">Belongs to the glycosyl hydrolase 3 family.</text>
</comment>
<evidence type="ECO:0000259" key="8">
    <source>
        <dbReference type="SMART" id="SM01217"/>
    </source>
</evidence>
<dbReference type="OrthoDB" id="721009at2"/>
<feature type="signal peptide" evidence="7">
    <location>
        <begin position="1"/>
        <end position="20"/>
    </location>
</feature>
<comment type="catalytic activity">
    <reaction evidence="1">
        <text>Hydrolysis of terminal, non-reducing beta-D-glucosyl residues with release of beta-D-glucose.</text>
        <dbReference type="EC" id="3.2.1.21"/>
    </reaction>
</comment>
<dbReference type="Gene3D" id="2.60.40.10">
    <property type="entry name" value="Immunoglobulins"/>
    <property type="match status" value="1"/>
</dbReference>
<dbReference type="InterPro" id="IPR001764">
    <property type="entry name" value="Glyco_hydro_3_N"/>
</dbReference>
<evidence type="ECO:0000313" key="9">
    <source>
        <dbReference type="EMBL" id="PYF74778.1"/>
    </source>
</evidence>